<keyword evidence="4" id="KW-1185">Reference proteome</keyword>
<evidence type="ECO:0000259" key="2">
    <source>
        <dbReference type="PROSITE" id="PS50943"/>
    </source>
</evidence>
<feature type="domain" description="HTH cro/C1-type" evidence="2">
    <location>
        <begin position="39"/>
        <end position="86"/>
    </location>
</feature>
<dbReference type="InterPro" id="IPR010982">
    <property type="entry name" value="Lambda_DNA-bd_dom_sf"/>
</dbReference>
<dbReference type="InterPro" id="IPR001387">
    <property type="entry name" value="Cro/C1-type_HTH"/>
</dbReference>
<organism evidence="3 4">
    <name type="scientific">Streptomyces milbemycinicus</name>
    <dbReference type="NCBI Taxonomy" id="476552"/>
    <lineage>
        <taxon>Bacteria</taxon>
        <taxon>Bacillati</taxon>
        <taxon>Actinomycetota</taxon>
        <taxon>Actinomycetes</taxon>
        <taxon>Kitasatosporales</taxon>
        <taxon>Streptomycetaceae</taxon>
        <taxon>Streptomyces</taxon>
    </lineage>
</organism>
<evidence type="ECO:0000313" key="3">
    <source>
        <dbReference type="EMBL" id="MFK4271639.1"/>
    </source>
</evidence>
<dbReference type="SMART" id="SM00530">
    <property type="entry name" value="HTH_XRE"/>
    <property type="match status" value="1"/>
</dbReference>
<dbReference type="PROSITE" id="PS50943">
    <property type="entry name" value="HTH_CROC1"/>
    <property type="match status" value="1"/>
</dbReference>
<evidence type="ECO:0000313" key="4">
    <source>
        <dbReference type="Proteomes" id="UP001620295"/>
    </source>
</evidence>
<protein>
    <submittedName>
        <fullName evidence="3">Helix-turn-helix transcriptional regulator</fullName>
    </submittedName>
</protein>
<dbReference type="Gene3D" id="1.10.260.40">
    <property type="entry name" value="lambda repressor-like DNA-binding domains"/>
    <property type="match status" value="1"/>
</dbReference>
<evidence type="ECO:0000256" key="1">
    <source>
        <dbReference type="SAM" id="MobiDB-lite"/>
    </source>
</evidence>
<reference evidence="3 4" key="1">
    <citation type="submission" date="2024-11" db="EMBL/GenBank/DDBJ databases">
        <title>The Natural Products Discovery Center: Release of the First 8490 Sequenced Strains for Exploring Actinobacteria Biosynthetic Diversity.</title>
        <authorList>
            <person name="Kalkreuter E."/>
            <person name="Kautsar S.A."/>
            <person name="Yang D."/>
            <person name="Bader C.D."/>
            <person name="Teijaro C.N."/>
            <person name="Fluegel L."/>
            <person name="Davis C.M."/>
            <person name="Simpson J.R."/>
            <person name="Lauterbach L."/>
            <person name="Steele A.D."/>
            <person name="Gui C."/>
            <person name="Meng S."/>
            <person name="Li G."/>
            <person name="Viehrig K."/>
            <person name="Ye F."/>
            <person name="Su P."/>
            <person name="Kiefer A.F."/>
            <person name="Nichols A."/>
            <person name="Cepeda A.J."/>
            <person name="Yan W."/>
            <person name="Fan B."/>
            <person name="Jiang Y."/>
            <person name="Adhikari A."/>
            <person name="Zheng C.-J."/>
            <person name="Schuster L."/>
            <person name="Cowan T.M."/>
            <person name="Smanski M.J."/>
            <person name="Chevrette M.G."/>
            <person name="De Carvalho L.P.S."/>
            <person name="Shen B."/>
        </authorList>
    </citation>
    <scope>NUCLEOTIDE SEQUENCE [LARGE SCALE GENOMIC DNA]</scope>
    <source>
        <strain evidence="3 4">NPDC020863</strain>
    </source>
</reference>
<dbReference type="Proteomes" id="UP001620295">
    <property type="component" value="Unassembled WGS sequence"/>
</dbReference>
<proteinExistence type="predicted"/>
<dbReference type="SUPFAM" id="SSF47413">
    <property type="entry name" value="lambda repressor-like DNA-binding domains"/>
    <property type="match status" value="1"/>
</dbReference>
<dbReference type="EMBL" id="JBJDQH010000019">
    <property type="protein sequence ID" value="MFK4271639.1"/>
    <property type="molecule type" value="Genomic_DNA"/>
</dbReference>
<dbReference type="CDD" id="cd00093">
    <property type="entry name" value="HTH_XRE"/>
    <property type="match status" value="1"/>
</dbReference>
<dbReference type="PANTHER" id="PTHR35010:SF2">
    <property type="entry name" value="BLL4672 PROTEIN"/>
    <property type="match status" value="1"/>
</dbReference>
<dbReference type="Pfam" id="PF13560">
    <property type="entry name" value="HTH_31"/>
    <property type="match status" value="1"/>
</dbReference>
<dbReference type="RefSeq" id="WP_358702200.1">
    <property type="nucleotide sequence ID" value="NZ_JBFACG010000004.1"/>
</dbReference>
<gene>
    <name evidence="3" type="ORF">ACI2L5_43045</name>
</gene>
<dbReference type="PANTHER" id="PTHR35010">
    <property type="entry name" value="BLL4672 PROTEIN-RELATED"/>
    <property type="match status" value="1"/>
</dbReference>
<dbReference type="Pfam" id="PF17765">
    <property type="entry name" value="MLTR_LBD"/>
    <property type="match status" value="1"/>
</dbReference>
<name>A0ABW8M0D3_9ACTN</name>
<dbReference type="Gene3D" id="3.30.450.180">
    <property type="match status" value="1"/>
</dbReference>
<comment type="caution">
    <text evidence="3">The sequence shown here is derived from an EMBL/GenBank/DDBJ whole genome shotgun (WGS) entry which is preliminary data.</text>
</comment>
<dbReference type="InterPro" id="IPR041413">
    <property type="entry name" value="MLTR_LBD"/>
</dbReference>
<feature type="region of interest" description="Disordered" evidence="1">
    <location>
        <begin position="287"/>
        <end position="310"/>
    </location>
</feature>
<sequence>MNTDTPPAELGDFLRTRRARLRPEDVGLVSYGTRRRVPGLRREELAQLAGVSVAYYTRLEQGQSPGASDGVLDAIARALRLSPDEHAHLRNLARPARAGRRPAPRTETARPSTRLLVEAMAAVPALVLTARFDVLAWNPLGHALLAGHLAADSPQRPADRPNTQRLLFLDPHTRELYPNWEDEAPRAVSALRVAAGEYPDDRRLAELIGELTMKSPEFAALWSRHPVRKCAFGVKSFHHPLVGPMELTFEMTRLPDSSGQCLMMYGAEPGSSSEAALRLLAAGVASASPSSASPSSATAGTSAAAATPSP</sequence>
<accession>A0ABW8M0D3</accession>